<reference evidence="3" key="1">
    <citation type="journal article" date="2014" name="Nat. Commun.">
        <title>Multiple recent horizontal transfers of a large genomic region in cheese making fungi.</title>
        <authorList>
            <person name="Cheeseman K."/>
            <person name="Ropars J."/>
            <person name="Renault P."/>
            <person name="Dupont J."/>
            <person name="Gouzy J."/>
            <person name="Branca A."/>
            <person name="Abraham A.L."/>
            <person name="Ceppi M."/>
            <person name="Conseiller E."/>
            <person name="Debuchy R."/>
            <person name="Malagnac F."/>
            <person name="Goarin A."/>
            <person name="Silar P."/>
            <person name="Lacoste S."/>
            <person name="Sallet E."/>
            <person name="Bensimon A."/>
            <person name="Giraud T."/>
            <person name="Brygoo Y."/>
        </authorList>
    </citation>
    <scope>NUCLEOTIDE SEQUENCE [LARGE SCALE GENOMIC DNA]</scope>
    <source>
        <strain evidence="3">FM164</strain>
    </source>
</reference>
<dbReference type="OrthoDB" id="10254221at2759"/>
<dbReference type="GO" id="GO:0016646">
    <property type="term" value="F:oxidoreductase activity, acting on the CH-NH group of donors, NAD or NADP as acceptor"/>
    <property type="evidence" value="ECO:0007669"/>
    <property type="project" value="TreeGrafter"/>
</dbReference>
<protein>
    <submittedName>
        <fullName evidence="3">NAD(P)-binding domain</fullName>
    </submittedName>
</protein>
<dbReference type="STRING" id="1365484.W6QFI3"/>
<dbReference type="PANTHER" id="PTHR43355:SF2">
    <property type="entry name" value="FLAVIN REDUCTASE (NADPH)"/>
    <property type="match status" value="1"/>
</dbReference>
<dbReference type="SUPFAM" id="SSF51735">
    <property type="entry name" value="NAD(P)-binding Rossmann-fold domains"/>
    <property type="match status" value="1"/>
</dbReference>
<dbReference type="Proteomes" id="UP000030686">
    <property type="component" value="Unassembled WGS sequence"/>
</dbReference>
<gene>
    <name evidence="3" type="ORF">PROQFM164_S02g003075</name>
</gene>
<accession>W6QFI3</accession>
<comment type="similarity">
    <text evidence="1">Belongs to the avfA family.</text>
</comment>
<dbReference type="PANTHER" id="PTHR43355">
    <property type="entry name" value="FLAVIN REDUCTASE (NADPH)"/>
    <property type="match status" value="1"/>
</dbReference>
<dbReference type="Gene3D" id="3.40.50.720">
    <property type="entry name" value="NAD(P)-binding Rossmann-like Domain"/>
    <property type="match status" value="1"/>
</dbReference>
<dbReference type="InterPro" id="IPR036291">
    <property type="entry name" value="NAD(P)-bd_dom_sf"/>
</dbReference>
<evidence type="ECO:0000256" key="1">
    <source>
        <dbReference type="ARBA" id="ARBA00038376"/>
    </source>
</evidence>
<evidence type="ECO:0000259" key="2">
    <source>
        <dbReference type="Pfam" id="PF13460"/>
    </source>
</evidence>
<proteinExistence type="inferred from homology"/>
<dbReference type="EMBL" id="HG792016">
    <property type="protein sequence ID" value="CDM32924.1"/>
    <property type="molecule type" value="Genomic_DNA"/>
</dbReference>
<name>W6QFI3_PENRF</name>
<dbReference type="InterPro" id="IPR016040">
    <property type="entry name" value="NAD(P)-bd_dom"/>
</dbReference>
<feature type="domain" description="NAD(P)-binding" evidence="2">
    <location>
        <begin position="7"/>
        <end position="205"/>
    </location>
</feature>
<dbReference type="InterPro" id="IPR051606">
    <property type="entry name" value="Polyketide_Oxido-like"/>
</dbReference>
<evidence type="ECO:0000313" key="3">
    <source>
        <dbReference type="EMBL" id="CDM32924.1"/>
    </source>
</evidence>
<organism evidence="3 4">
    <name type="scientific">Penicillium roqueforti (strain FM164)</name>
    <dbReference type="NCBI Taxonomy" id="1365484"/>
    <lineage>
        <taxon>Eukaryota</taxon>
        <taxon>Fungi</taxon>
        <taxon>Dikarya</taxon>
        <taxon>Ascomycota</taxon>
        <taxon>Pezizomycotina</taxon>
        <taxon>Eurotiomycetes</taxon>
        <taxon>Eurotiomycetidae</taxon>
        <taxon>Eurotiales</taxon>
        <taxon>Aspergillaceae</taxon>
        <taxon>Penicillium</taxon>
    </lineage>
</organism>
<evidence type="ECO:0000313" key="4">
    <source>
        <dbReference type="Proteomes" id="UP000030686"/>
    </source>
</evidence>
<dbReference type="AlphaFoldDB" id="W6QFI3"/>
<sequence length="222" mass="24352">MKILILGATGACGEQITRKAITNGHQVTAFVRNAGKLSQDLAPKVQVIEGSITDEETLRGAVRGQAVIISALGPPGPGYKSWNDTYRGVFPSFYTLLLRVMRECGVRRVFAMTTVSVYAEQDQRSVARAALTGLVWAFGRPAYKEFVEIGNTFQSHGKDIEWTVYRVGAITDGDEGKPSAGYVGQKGSGLRITRKCMAIWLVEQAEAFPLEWVRQMPYISST</sequence>
<dbReference type="OMA" id="EHDKFSV"/>
<dbReference type="Pfam" id="PF13460">
    <property type="entry name" value="NAD_binding_10"/>
    <property type="match status" value="1"/>
</dbReference>
<keyword evidence="4" id="KW-1185">Reference proteome</keyword>